<evidence type="ECO:0000313" key="1">
    <source>
        <dbReference type="EMBL" id="SPQ25512.1"/>
    </source>
</evidence>
<name>A0A3S5CXM1_9PEZI</name>
<reference evidence="1 2" key="1">
    <citation type="submission" date="2018-04" db="EMBL/GenBank/DDBJ databases">
        <authorList>
            <person name="Huttner S."/>
            <person name="Dainat J."/>
        </authorList>
    </citation>
    <scope>NUCLEOTIDE SEQUENCE [LARGE SCALE GENOMIC DNA]</scope>
</reference>
<evidence type="ECO:0000313" key="2">
    <source>
        <dbReference type="Proteomes" id="UP000289323"/>
    </source>
</evidence>
<protein>
    <submittedName>
        <fullName evidence="1">2a0eff95-3db4-4a2b-b6c1-6cbaa5298915</fullName>
    </submittedName>
</protein>
<proteinExistence type="predicted"/>
<gene>
    <name evidence="1" type="ORF">TT172_LOCUS7931</name>
</gene>
<dbReference type="EMBL" id="OUUZ01000015">
    <property type="protein sequence ID" value="SPQ25512.1"/>
    <property type="molecule type" value="Genomic_DNA"/>
</dbReference>
<sequence>MKFIVSTKGV</sequence>
<accession>A0A3S5CXM1</accession>
<dbReference type="Proteomes" id="UP000289323">
    <property type="component" value="Unassembled WGS sequence"/>
</dbReference>
<organism evidence="1 2">
    <name type="scientific">Thermothielavioides terrestris</name>
    <dbReference type="NCBI Taxonomy" id="2587410"/>
    <lineage>
        <taxon>Eukaryota</taxon>
        <taxon>Fungi</taxon>
        <taxon>Dikarya</taxon>
        <taxon>Ascomycota</taxon>
        <taxon>Pezizomycotina</taxon>
        <taxon>Sordariomycetes</taxon>
        <taxon>Sordariomycetidae</taxon>
        <taxon>Sordariales</taxon>
        <taxon>Chaetomiaceae</taxon>
        <taxon>Thermothielavioides</taxon>
    </lineage>
</organism>